<dbReference type="InterPro" id="IPR043504">
    <property type="entry name" value="Peptidase_S1_PA_chymotrypsin"/>
</dbReference>
<dbReference type="PROSITE" id="PS50240">
    <property type="entry name" value="TRYPSIN_DOM"/>
    <property type="match status" value="1"/>
</dbReference>
<evidence type="ECO:0000256" key="3">
    <source>
        <dbReference type="ARBA" id="ARBA00022825"/>
    </source>
</evidence>
<dbReference type="Gene3D" id="2.40.10.10">
    <property type="entry name" value="Trypsin-like serine proteases"/>
    <property type="match status" value="1"/>
</dbReference>
<organism evidence="6 7">
    <name type="scientific">Euphydryas editha</name>
    <name type="common">Edith's checkerspot</name>
    <dbReference type="NCBI Taxonomy" id="104508"/>
    <lineage>
        <taxon>Eukaryota</taxon>
        <taxon>Metazoa</taxon>
        <taxon>Ecdysozoa</taxon>
        <taxon>Arthropoda</taxon>
        <taxon>Hexapoda</taxon>
        <taxon>Insecta</taxon>
        <taxon>Pterygota</taxon>
        <taxon>Neoptera</taxon>
        <taxon>Endopterygota</taxon>
        <taxon>Lepidoptera</taxon>
        <taxon>Glossata</taxon>
        <taxon>Ditrysia</taxon>
        <taxon>Papilionoidea</taxon>
        <taxon>Nymphalidae</taxon>
        <taxon>Nymphalinae</taxon>
        <taxon>Euphydryas</taxon>
    </lineage>
</organism>
<keyword evidence="2" id="KW-0378">Hydrolase</keyword>
<sequence length="292" mass="33323">MIFTHATVPFLLLVFNKEIEKVLSSYSDWQRIETLAEEYPYIVAILNHEKDYVCTGTVINKRTVLTSGRCINPVPHYVTTGTAVFWKNQSSNNVFEVAFTKLHGDYIFNFHERDLSISQMHSNIGLIFTVKPFLDLYLESANIGNYFASELKGKKLLMVGYGNIKEPEVIVLQQQTYHQVPCKNPKWYYCICGIEYSAINYEEPFGEGAPVLYNDVVVGISASPSGSLTQNRNINYNIFTVIGPYLPWIEKSKSSIVLQLKNLSNSVSQSKTYEKRFIFITIAITMLNKLIH</sequence>
<evidence type="ECO:0000256" key="1">
    <source>
        <dbReference type="ARBA" id="ARBA00022670"/>
    </source>
</evidence>
<evidence type="ECO:0000256" key="4">
    <source>
        <dbReference type="ARBA" id="ARBA00023157"/>
    </source>
</evidence>
<dbReference type="InterPro" id="IPR009003">
    <property type="entry name" value="Peptidase_S1_PA"/>
</dbReference>
<dbReference type="GO" id="GO:0006508">
    <property type="term" value="P:proteolysis"/>
    <property type="evidence" value="ECO:0007669"/>
    <property type="project" value="UniProtKB-KW"/>
</dbReference>
<dbReference type="AlphaFoldDB" id="A0AAU9UQE0"/>
<accession>A0AAU9UQE0</accession>
<dbReference type="InterPro" id="IPR001254">
    <property type="entry name" value="Trypsin_dom"/>
</dbReference>
<proteinExistence type="predicted"/>
<name>A0AAU9UQE0_EUPED</name>
<keyword evidence="4" id="KW-1015">Disulfide bond</keyword>
<evidence type="ECO:0000256" key="2">
    <source>
        <dbReference type="ARBA" id="ARBA00022801"/>
    </source>
</evidence>
<evidence type="ECO:0000313" key="7">
    <source>
        <dbReference type="Proteomes" id="UP001153954"/>
    </source>
</evidence>
<dbReference type="SUPFAM" id="SSF50494">
    <property type="entry name" value="Trypsin-like serine proteases"/>
    <property type="match status" value="1"/>
</dbReference>
<evidence type="ECO:0000313" key="6">
    <source>
        <dbReference type="EMBL" id="CAH2100020.1"/>
    </source>
</evidence>
<reference evidence="6" key="1">
    <citation type="submission" date="2022-03" db="EMBL/GenBank/DDBJ databases">
        <authorList>
            <person name="Tunstrom K."/>
        </authorList>
    </citation>
    <scope>NUCLEOTIDE SEQUENCE</scope>
</reference>
<gene>
    <name evidence="6" type="ORF">EEDITHA_LOCUS14932</name>
</gene>
<keyword evidence="3" id="KW-0720">Serine protease</keyword>
<dbReference type="PANTHER" id="PTHR24276">
    <property type="entry name" value="POLYSERASE-RELATED"/>
    <property type="match status" value="1"/>
</dbReference>
<dbReference type="EMBL" id="CAKOGL010000022">
    <property type="protein sequence ID" value="CAH2100020.1"/>
    <property type="molecule type" value="Genomic_DNA"/>
</dbReference>
<keyword evidence="7" id="KW-1185">Reference proteome</keyword>
<evidence type="ECO:0000259" key="5">
    <source>
        <dbReference type="PROSITE" id="PS50240"/>
    </source>
</evidence>
<comment type="caution">
    <text evidence="6">The sequence shown here is derived from an EMBL/GenBank/DDBJ whole genome shotgun (WGS) entry which is preliminary data.</text>
</comment>
<dbReference type="PANTHER" id="PTHR24276:SF98">
    <property type="entry name" value="FI18310P1-RELATED"/>
    <property type="match status" value="1"/>
</dbReference>
<dbReference type="Pfam" id="PF00089">
    <property type="entry name" value="Trypsin"/>
    <property type="match status" value="1"/>
</dbReference>
<feature type="domain" description="Peptidase S1" evidence="5">
    <location>
        <begin position="22"/>
        <end position="254"/>
    </location>
</feature>
<dbReference type="GO" id="GO:0004252">
    <property type="term" value="F:serine-type endopeptidase activity"/>
    <property type="evidence" value="ECO:0007669"/>
    <property type="project" value="InterPro"/>
</dbReference>
<keyword evidence="1" id="KW-0645">Protease</keyword>
<dbReference type="InterPro" id="IPR050430">
    <property type="entry name" value="Peptidase_S1"/>
</dbReference>
<dbReference type="Proteomes" id="UP001153954">
    <property type="component" value="Unassembled WGS sequence"/>
</dbReference>
<protein>
    <recommendedName>
        <fullName evidence="5">Peptidase S1 domain-containing protein</fullName>
    </recommendedName>
</protein>